<dbReference type="RefSeq" id="WP_141921563.1">
    <property type="nucleotide sequence ID" value="NZ_VFQC01000001.1"/>
</dbReference>
<comment type="caution">
    <text evidence="3">The sequence shown here is derived from an EMBL/GenBank/DDBJ whole genome shotgun (WGS) entry which is preliminary data.</text>
</comment>
<dbReference type="Gene3D" id="1.10.600.10">
    <property type="entry name" value="Farnesyl Diphosphate Synthase"/>
    <property type="match status" value="1"/>
</dbReference>
<dbReference type="SUPFAM" id="SSF48576">
    <property type="entry name" value="Terpenoid synthases"/>
    <property type="match status" value="1"/>
</dbReference>
<dbReference type="Pfam" id="PF19086">
    <property type="entry name" value="Terpene_syn_C_2"/>
    <property type="match status" value="1"/>
</dbReference>
<accession>A0A543NEV6</accession>
<organism evidence="3 4">
    <name type="scientific">Haloactinospora alba</name>
    <dbReference type="NCBI Taxonomy" id="405555"/>
    <lineage>
        <taxon>Bacteria</taxon>
        <taxon>Bacillati</taxon>
        <taxon>Actinomycetota</taxon>
        <taxon>Actinomycetes</taxon>
        <taxon>Streptosporangiales</taxon>
        <taxon>Nocardiopsidaceae</taxon>
        <taxon>Haloactinospora</taxon>
    </lineage>
</organism>
<dbReference type="InterPro" id="IPR034686">
    <property type="entry name" value="Terpene_cyclase-like_2"/>
</dbReference>
<dbReference type="Proteomes" id="UP000317422">
    <property type="component" value="Unassembled WGS sequence"/>
</dbReference>
<dbReference type="EC" id="4.2.3.-" evidence="2"/>
<keyword evidence="2" id="KW-0460">Magnesium</keyword>
<evidence type="ECO:0000256" key="2">
    <source>
        <dbReference type="RuleBase" id="RU366034"/>
    </source>
</evidence>
<gene>
    <name evidence="3" type="ORF">FHX37_0161</name>
</gene>
<dbReference type="GO" id="GO:0046872">
    <property type="term" value="F:metal ion binding"/>
    <property type="evidence" value="ECO:0007669"/>
    <property type="project" value="UniProtKB-KW"/>
</dbReference>
<dbReference type="GO" id="GO:0010333">
    <property type="term" value="F:terpene synthase activity"/>
    <property type="evidence" value="ECO:0007669"/>
    <property type="project" value="InterPro"/>
</dbReference>
<dbReference type="PANTHER" id="PTHR35201">
    <property type="entry name" value="TERPENE SYNTHASE"/>
    <property type="match status" value="1"/>
</dbReference>
<keyword evidence="2" id="KW-0479">Metal-binding</keyword>
<dbReference type="AlphaFoldDB" id="A0A543NEV6"/>
<dbReference type="PANTHER" id="PTHR35201:SF4">
    <property type="entry name" value="BETA-PINACENE SYNTHASE-RELATED"/>
    <property type="match status" value="1"/>
</dbReference>
<comment type="similarity">
    <text evidence="2">Belongs to the terpene synthase family.</text>
</comment>
<evidence type="ECO:0000313" key="3">
    <source>
        <dbReference type="EMBL" id="TQN30290.1"/>
    </source>
</evidence>
<evidence type="ECO:0000313" key="4">
    <source>
        <dbReference type="Proteomes" id="UP000317422"/>
    </source>
</evidence>
<keyword evidence="4" id="KW-1185">Reference proteome</keyword>
<proteinExistence type="inferred from homology"/>
<dbReference type="EMBL" id="VFQC01000001">
    <property type="protein sequence ID" value="TQN30290.1"/>
    <property type="molecule type" value="Genomic_DNA"/>
</dbReference>
<sequence length="354" mass="40667">MSVQPDRTIQYELPRLECGPWAVNPHYDDEYQAAMDEWCFPFFEGASWMSGRTDYYRESKLHLGIALIYPEADRERLDTWVKWNGLLCLCDDAVETAWARNDGATGTSVTIWDRINAMIARGREAGASPWELTDDALLAKIVELTFEIRSWLPSDAGEQFLDTVRDGFQSMTRKDQHRAAMPSLIDMTMAEYLRYRDTTYFTDIFFLGAAPMSGLEVPSGFFRDPALQRALAPAARHLFLMNDLYSFRREYVYHQENLTSLVHPVTLRVFNEGYSWQEAIDDLVAMITTAGKEYAAARDEWVATTDFPQADRYARALDLLLGGNHRFHQVSRRYHLDGETADSVVCDPEHIGYF</sequence>
<dbReference type="InterPro" id="IPR008949">
    <property type="entry name" value="Isoprenoid_synthase_dom_sf"/>
</dbReference>
<name>A0A543NEV6_9ACTN</name>
<keyword evidence="1 2" id="KW-0456">Lyase</keyword>
<reference evidence="3 4" key="1">
    <citation type="submission" date="2019-06" db="EMBL/GenBank/DDBJ databases">
        <title>Sequencing the genomes of 1000 actinobacteria strains.</title>
        <authorList>
            <person name="Klenk H.-P."/>
        </authorList>
    </citation>
    <scope>NUCLEOTIDE SEQUENCE [LARGE SCALE GENOMIC DNA]</scope>
    <source>
        <strain evidence="3 4">DSM 45015</strain>
    </source>
</reference>
<evidence type="ECO:0000256" key="1">
    <source>
        <dbReference type="ARBA" id="ARBA00023239"/>
    </source>
</evidence>
<dbReference type="OrthoDB" id="2989600at2"/>
<protein>
    <recommendedName>
        <fullName evidence="2">Terpene synthase</fullName>
        <ecNumber evidence="2">4.2.3.-</ecNumber>
    </recommendedName>
</protein>
<comment type="cofactor">
    <cofactor evidence="2">
        <name>Mg(2+)</name>
        <dbReference type="ChEBI" id="CHEBI:18420"/>
    </cofactor>
</comment>